<evidence type="ECO:0000313" key="1">
    <source>
        <dbReference type="EMBL" id="KAH7928717.1"/>
    </source>
</evidence>
<sequence>MSSDSYTILQFLLDRANIQDTITSMTAFLDRRNWDGLTEHVLSKHEVTIDFTQLYGGEIYKGPGAGQSEAWRVATESLTSWQHVTTGVLVDLPQPGEGVGVPHKVKASANSTVTLQRDGTMGDNMIQHGGIYTLELTRGSAGLGSANPWRVSYLHATPLWTKGNMEVVANAFPKST</sequence>
<protein>
    <submittedName>
        <fullName evidence="1">Uncharacterized protein</fullName>
    </submittedName>
</protein>
<organism evidence="1 2">
    <name type="scientific">Leucogyrophana mollusca</name>
    <dbReference type="NCBI Taxonomy" id="85980"/>
    <lineage>
        <taxon>Eukaryota</taxon>
        <taxon>Fungi</taxon>
        <taxon>Dikarya</taxon>
        <taxon>Basidiomycota</taxon>
        <taxon>Agaricomycotina</taxon>
        <taxon>Agaricomycetes</taxon>
        <taxon>Agaricomycetidae</taxon>
        <taxon>Boletales</taxon>
        <taxon>Boletales incertae sedis</taxon>
        <taxon>Leucogyrophana</taxon>
    </lineage>
</organism>
<dbReference type="Proteomes" id="UP000790709">
    <property type="component" value="Unassembled WGS sequence"/>
</dbReference>
<name>A0ACB8BTD2_9AGAM</name>
<gene>
    <name evidence="1" type="ORF">BV22DRAFT_1004205</name>
</gene>
<reference evidence="1" key="1">
    <citation type="journal article" date="2021" name="New Phytol.">
        <title>Evolutionary innovations through gain and loss of genes in the ectomycorrhizal Boletales.</title>
        <authorList>
            <person name="Wu G."/>
            <person name="Miyauchi S."/>
            <person name="Morin E."/>
            <person name="Kuo A."/>
            <person name="Drula E."/>
            <person name="Varga T."/>
            <person name="Kohler A."/>
            <person name="Feng B."/>
            <person name="Cao Y."/>
            <person name="Lipzen A."/>
            <person name="Daum C."/>
            <person name="Hundley H."/>
            <person name="Pangilinan J."/>
            <person name="Johnson J."/>
            <person name="Barry K."/>
            <person name="LaButti K."/>
            <person name="Ng V."/>
            <person name="Ahrendt S."/>
            <person name="Min B."/>
            <person name="Choi I.G."/>
            <person name="Park H."/>
            <person name="Plett J.M."/>
            <person name="Magnuson J."/>
            <person name="Spatafora J.W."/>
            <person name="Nagy L.G."/>
            <person name="Henrissat B."/>
            <person name="Grigoriev I.V."/>
            <person name="Yang Z.L."/>
            <person name="Xu J."/>
            <person name="Martin F.M."/>
        </authorList>
    </citation>
    <scope>NUCLEOTIDE SEQUENCE</scope>
    <source>
        <strain evidence="1">KUC20120723A-06</strain>
    </source>
</reference>
<keyword evidence="2" id="KW-1185">Reference proteome</keyword>
<evidence type="ECO:0000313" key="2">
    <source>
        <dbReference type="Proteomes" id="UP000790709"/>
    </source>
</evidence>
<dbReference type="EMBL" id="MU266350">
    <property type="protein sequence ID" value="KAH7928717.1"/>
    <property type="molecule type" value="Genomic_DNA"/>
</dbReference>
<proteinExistence type="predicted"/>
<accession>A0ACB8BTD2</accession>
<comment type="caution">
    <text evidence="1">The sequence shown here is derived from an EMBL/GenBank/DDBJ whole genome shotgun (WGS) entry which is preliminary data.</text>
</comment>